<keyword evidence="6 9" id="KW-0378">Hydrolase</keyword>
<reference evidence="11" key="1">
    <citation type="journal article" date="2023" name="Science">
        <title>Elucidation of the pathway for biosynthesis of saponin adjuvants from the soapbark tree.</title>
        <authorList>
            <person name="Reed J."/>
            <person name="Orme A."/>
            <person name="El-Demerdash A."/>
            <person name="Owen C."/>
            <person name="Martin L.B.B."/>
            <person name="Misra R.C."/>
            <person name="Kikuchi S."/>
            <person name="Rejzek M."/>
            <person name="Martin A.C."/>
            <person name="Harkess A."/>
            <person name="Leebens-Mack J."/>
            <person name="Louveau T."/>
            <person name="Stephenson M.J."/>
            <person name="Osbourn A."/>
        </authorList>
    </citation>
    <scope>NUCLEOTIDE SEQUENCE</scope>
    <source>
        <strain evidence="11">S10</strain>
    </source>
</reference>
<dbReference type="AlphaFoldDB" id="A0AAD7LAB1"/>
<gene>
    <name evidence="11" type="ORF">O6P43_025992</name>
</gene>
<dbReference type="InterPro" id="IPR011050">
    <property type="entry name" value="Pectin_lyase_fold/virulence"/>
</dbReference>
<comment type="caution">
    <text evidence="11">The sequence shown here is derived from an EMBL/GenBank/DDBJ whole genome shotgun (WGS) entry which is preliminary data.</text>
</comment>
<evidence type="ECO:0000256" key="1">
    <source>
        <dbReference type="ARBA" id="ARBA00004191"/>
    </source>
</evidence>
<dbReference type="InterPro" id="IPR000070">
    <property type="entry name" value="Pectinesterase_cat"/>
</dbReference>
<keyword evidence="7 9" id="KW-0063">Aspartyl esterase</keyword>
<evidence type="ECO:0000256" key="5">
    <source>
        <dbReference type="ARBA" id="ARBA00022512"/>
    </source>
</evidence>
<dbReference type="SUPFAM" id="SSF51126">
    <property type="entry name" value="Pectin lyase-like"/>
    <property type="match status" value="1"/>
</dbReference>
<evidence type="ECO:0000256" key="7">
    <source>
        <dbReference type="ARBA" id="ARBA00023085"/>
    </source>
</evidence>
<evidence type="ECO:0000256" key="2">
    <source>
        <dbReference type="ARBA" id="ARBA00005184"/>
    </source>
</evidence>
<proteinExistence type="inferred from homology"/>
<feature type="domain" description="Pectinesterase catalytic" evidence="10">
    <location>
        <begin position="58"/>
        <end position="353"/>
    </location>
</feature>
<dbReference type="PROSITE" id="PS00503">
    <property type="entry name" value="PECTINESTERASE_2"/>
    <property type="match status" value="1"/>
</dbReference>
<dbReference type="EMBL" id="JARAOO010000010">
    <property type="protein sequence ID" value="KAJ7954408.1"/>
    <property type="molecule type" value="Genomic_DNA"/>
</dbReference>
<dbReference type="InterPro" id="IPR033131">
    <property type="entry name" value="Pectinesterase_Asp_AS"/>
</dbReference>
<comment type="subcellular location">
    <subcellularLocation>
        <location evidence="1">Secreted</location>
        <location evidence="1">Cell wall</location>
    </subcellularLocation>
</comment>
<sequence length="369" mass="41153">MEELEDIHHKIANKETAATMDKVTTILRGLLSSVLNIPSTSSSTKWVKPMDIHNFKPNVIVAADGSGSYTKIMDAVAKAPQRSNNRYVIYIKKGLYNEYVQINKEYWNIVMVGDGIGQTIIAGDHSYSSGYSTMQSATVSVDGQKFIAIGITFENRAGEQGQQAVALRSSADQSIFYLCEMKGYQDTLYPQRNRQFYRECKISGTIDFIFGDGTVVFQKCEILARQRHQGKENTITAQKREEPNGVSGYSFHLCTITGDSDLMGSKIRTKTYLGRPWGKYSQVVFMESAMSDIIEPDGWLKWTSGYESTVFYAEYSNNGPGSNVSNRVKWAGVHVIDKNTASKFSVSEFIQGNTFIPLANIPYIGGLQQ</sequence>
<keyword evidence="5" id="KW-0134">Cell wall</keyword>
<feature type="active site" evidence="8">
    <location>
        <position position="207"/>
    </location>
</feature>
<dbReference type="GO" id="GO:0042545">
    <property type="term" value="P:cell wall modification"/>
    <property type="evidence" value="ECO:0007669"/>
    <property type="project" value="UniProtKB-UniRule"/>
</dbReference>
<evidence type="ECO:0000256" key="8">
    <source>
        <dbReference type="PROSITE-ProRule" id="PRU10040"/>
    </source>
</evidence>
<comment type="catalytic activity">
    <reaction evidence="9">
        <text>[(1-&gt;4)-alpha-D-galacturonosyl methyl ester](n) + n H2O = [(1-&gt;4)-alpha-D-galacturonosyl](n) + n methanol + n H(+)</text>
        <dbReference type="Rhea" id="RHEA:22380"/>
        <dbReference type="Rhea" id="RHEA-COMP:14570"/>
        <dbReference type="Rhea" id="RHEA-COMP:14573"/>
        <dbReference type="ChEBI" id="CHEBI:15377"/>
        <dbReference type="ChEBI" id="CHEBI:15378"/>
        <dbReference type="ChEBI" id="CHEBI:17790"/>
        <dbReference type="ChEBI" id="CHEBI:140522"/>
        <dbReference type="ChEBI" id="CHEBI:140523"/>
        <dbReference type="EC" id="3.1.1.11"/>
    </reaction>
</comment>
<evidence type="ECO:0000256" key="4">
    <source>
        <dbReference type="ARBA" id="ARBA00007786"/>
    </source>
</evidence>
<keyword evidence="12" id="KW-1185">Reference proteome</keyword>
<evidence type="ECO:0000313" key="12">
    <source>
        <dbReference type="Proteomes" id="UP001163823"/>
    </source>
</evidence>
<name>A0AAD7LAB1_QUISA</name>
<evidence type="ECO:0000256" key="9">
    <source>
        <dbReference type="RuleBase" id="RU000589"/>
    </source>
</evidence>
<evidence type="ECO:0000256" key="3">
    <source>
        <dbReference type="ARBA" id="ARBA00006027"/>
    </source>
</evidence>
<dbReference type="GO" id="GO:0045490">
    <property type="term" value="P:pectin catabolic process"/>
    <property type="evidence" value="ECO:0007669"/>
    <property type="project" value="UniProtKB-UniRule"/>
</dbReference>
<evidence type="ECO:0000313" key="11">
    <source>
        <dbReference type="EMBL" id="KAJ7954408.1"/>
    </source>
</evidence>
<dbReference type="Proteomes" id="UP001163823">
    <property type="component" value="Chromosome 10"/>
</dbReference>
<keyword evidence="5" id="KW-0964">Secreted</keyword>
<comment type="similarity">
    <text evidence="4">In the C-terminal section; belongs to the pectinesterase family.</text>
</comment>
<dbReference type="Gene3D" id="2.160.20.10">
    <property type="entry name" value="Single-stranded right-handed beta-helix, Pectin lyase-like"/>
    <property type="match status" value="1"/>
</dbReference>
<evidence type="ECO:0000259" key="10">
    <source>
        <dbReference type="Pfam" id="PF01095"/>
    </source>
</evidence>
<dbReference type="Pfam" id="PF01095">
    <property type="entry name" value="Pectinesterase"/>
    <property type="match status" value="1"/>
</dbReference>
<dbReference type="EC" id="3.1.1.11" evidence="9"/>
<dbReference type="FunFam" id="2.160.20.10:FF:000001">
    <property type="entry name" value="Pectinesterase"/>
    <property type="match status" value="1"/>
</dbReference>
<protein>
    <recommendedName>
        <fullName evidence="9">Pectinesterase</fullName>
        <ecNumber evidence="9">3.1.1.11</ecNumber>
    </recommendedName>
</protein>
<dbReference type="GO" id="GO:0030599">
    <property type="term" value="F:pectinesterase activity"/>
    <property type="evidence" value="ECO:0007669"/>
    <property type="project" value="UniProtKB-UniRule"/>
</dbReference>
<comment type="pathway">
    <text evidence="2 9">Glycan metabolism; pectin degradation; 2-dehydro-3-deoxy-D-gluconate from pectin: step 1/5.</text>
</comment>
<organism evidence="11 12">
    <name type="scientific">Quillaja saponaria</name>
    <name type="common">Soap bark tree</name>
    <dbReference type="NCBI Taxonomy" id="32244"/>
    <lineage>
        <taxon>Eukaryota</taxon>
        <taxon>Viridiplantae</taxon>
        <taxon>Streptophyta</taxon>
        <taxon>Embryophyta</taxon>
        <taxon>Tracheophyta</taxon>
        <taxon>Spermatophyta</taxon>
        <taxon>Magnoliopsida</taxon>
        <taxon>eudicotyledons</taxon>
        <taxon>Gunneridae</taxon>
        <taxon>Pentapetalae</taxon>
        <taxon>rosids</taxon>
        <taxon>fabids</taxon>
        <taxon>Fabales</taxon>
        <taxon>Quillajaceae</taxon>
        <taxon>Quillaja</taxon>
    </lineage>
</organism>
<accession>A0AAD7LAB1</accession>
<dbReference type="PANTHER" id="PTHR31707">
    <property type="entry name" value="PECTINESTERASE"/>
    <property type="match status" value="1"/>
</dbReference>
<dbReference type="KEGG" id="qsa:O6P43_025992"/>
<comment type="similarity">
    <text evidence="3">In the N-terminal section; belongs to the PMEI family.</text>
</comment>
<evidence type="ECO:0000256" key="6">
    <source>
        <dbReference type="ARBA" id="ARBA00022801"/>
    </source>
</evidence>
<dbReference type="InterPro" id="IPR012334">
    <property type="entry name" value="Pectin_lyas_fold"/>
</dbReference>